<accession>A0A8J5D0U6</accession>
<proteinExistence type="predicted"/>
<gene>
    <name evidence="2" type="ORF">GWK47_040581</name>
</gene>
<keyword evidence="3" id="KW-1185">Reference proteome</keyword>
<comment type="caution">
    <text evidence="2">The sequence shown here is derived from an EMBL/GenBank/DDBJ whole genome shotgun (WGS) entry which is preliminary data.</text>
</comment>
<evidence type="ECO:0000313" key="2">
    <source>
        <dbReference type="EMBL" id="KAG0724425.1"/>
    </source>
</evidence>
<reference evidence="2" key="1">
    <citation type="submission" date="2020-07" db="EMBL/GenBank/DDBJ databases">
        <title>The High-quality genome of the commercially important snow crab, Chionoecetes opilio.</title>
        <authorList>
            <person name="Jeong J.-H."/>
            <person name="Ryu S."/>
        </authorList>
    </citation>
    <scope>NUCLEOTIDE SEQUENCE</scope>
    <source>
        <strain evidence="2">MADBK_172401_WGS</strain>
        <tissue evidence="2">Digestive gland</tissue>
    </source>
</reference>
<sequence length="220" mass="25426">MKQIYTRRWKQKTRQGGGNVVARLKTACTLLTGLPLGPTRLPIKPLTEDVTRTLRKDLETHGFKSSYRPPSPPLFTDPLHRPPSPTPFTDPLHRPPSPTPFTDPLHRPPSPPPFTDPLHRPPSPNYRWSESGSKVCQMCDMSEDETVEHVILECEKYSGERMEMMRVVLTEMGGDMNEVVERTGREWMLLLLGRCVETSGRMIETVKEFLERMWYMRNRQ</sequence>
<feature type="compositionally biased region" description="Pro residues" evidence="1">
    <location>
        <begin position="69"/>
        <end position="124"/>
    </location>
</feature>
<dbReference type="AlphaFoldDB" id="A0A8J5D0U6"/>
<dbReference type="OrthoDB" id="10250083at2759"/>
<name>A0A8J5D0U6_CHIOP</name>
<dbReference type="Gene3D" id="3.20.20.70">
    <property type="entry name" value="Aldolase class I"/>
    <property type="match status" value="1"/>
</dbReference>
<organism evidence="2 3">
    <name type="scientific">Chionoecetes opilio</name>
    <name type="common">Atlantic snow crab</name>
    <name type="synonym">Cancer opilio</name>
    <dbReference type="NCBI Taxonomy" id="41210"/>
    <lineage>
        <taxon>Eukaryota</taxon>
        <taxon>Metazoa</taxon>
        <taxon>Ecdysozoa</taxon>
        <taxon>Arthropoda</taxon>
        <taxon>Crustacea</taxon>
        <taxon>Multicrustacea</taxon>
        <taxon>Malacostraca</taxon>
        <taxon>Eumalacostraca</taxon>
        <taxon>Eucarida</taxon>
        <taxon>Decapoda</taxon>
        <taxon>Pleocyemata</taxon>
        <taxon>Brachyura</taxon>
        <taxon>Eubrachyura</taxon>
        <taxon>Majoidea</taxon>
        <taxon>Majidae</taxon>
        <taxon>Chionoecetes</taxon>
    </lineage>
</organism>
<evidence type="ECO:0000256" key="1">
    <source>
        <dbReference type="SAM" id="MobiDB-lite"/>
    </source>
</evidence>
<dbReference type="InterPro" id="IPR013785">
    <property type="entry name" value="Aldolase_TIM"/>
</dbReference>
<evidence type="ECO:0000313" key="3">
    <source>
        <dbReference type="Proteomes" id="UP000770661"/>
    </source>
</evidence>
<protein>
    <submittedName>
        <fullName evidence="2">Uncharacterized protein</fullName>
    </submittedName>
</protein>
<dbReference type="Proteomes" id="UP000770661">
    <property type="component" value="Unassembled WGS sequence"/>
</dbReference>
<feature type="region of interest" description="Disordered" evidence="1">
    <location>
        <begin position="60"/>
        <end position="129"/>
    </location>
</feature>
<dbReference type="EMBL" id="JACEEZ010006935">
    <property type="protein sequence ID" value="KAG0724425.1"/>
    <property type="molecule type" value="Genomic_DNA"/>
</dbReference>